<dbReference type="OrthoDB" id="303614at2759"/>
<dbReference type="Gene3D" id="3.40.50.2300">
    <property type="match status" value="1"/>
</dbReference>
<dbReference type="AlphaFoldDB" id="A0A6A6W2G1"/>
<dbReference type="SMART" id="SM00388">
    <property type="entry name" value="HisKA"/>
    <property type="match status" value="1"/>
</dbReference>
<keyword evidence="1 2" id="KW-0597">Phosphoprotein</keyword>
<dbReference type="InterPro" id="IPR050956">
    <property type="entry name" value="2C_system_His_kinase"/>
</dbReference>
<evidence type="ECO:0000313" key="6">
    <source>
        <dbReference type="EMBL" id="KAF2756763.1"/>
    </source>
</evidence>
<evidence type="ECO:0000259" key="5">
    <source>
        <dbReference type="PROSITE" id="PS50113"/>
    </source>
</evidence>
<dbReference type="InterPro" id="IPR001789">
    <property type="entry name" value="Sig_transdc_resp-reg_receiver"/>
</dbReference>
<keyword evidence="7" id="KW-1185">Reference proteome</keyword>
<dbReference type="InterPro" id="IPR003661">
    <property type="entry name" value="HisK_dim/P_dom"/>
</dbReference>
<dbReference type="Pfam" id="PF00072">
    <property type="entry name" value="Response_reg"/>
    <property type="match status" value="1"/>
</dbReference>
<sequence>MVASLHEQQGQERTIDYIKPGKQMVADSTSIGITDHVLEQDALPSLHDFLDADPRPTFFVPIDLTAIVPFRIVSGNTAFRQDKIADTINKDEEASHRFRAWCQTVALWRKEYDFADATWGAFNIRGRWRCIRALRQVPQSHKKIEFGLAVGVGPDSLSVEDAKHRLQDIKRYDQRLASLYTMMEMSDVGTFEYSPEGTLIRANDSWYRLSLHPKLEDLHTDYSFMDLVYPPDRDLVIAQWNKLVQGHSITFEMRWKGINYRPPSEDDPGVDDVTWVLSACVPIMDEMGNLVSVAGNTVDINAQKRVQDEAVKRAEALERLRKSEHRFTRFASLAPMGIYILDSTRQLMYCNNFAYEFTGHQHLLGDDVQNINWRAAVFEEDLPLFRKQWETLESEKVMTRVQVRFNRTWDLGDSVPRQVWGESQAFPELDNDGNIMSIFGTMTDISRFKWAEDILKSRVEEALEEKRKHEAFIDMTSHEMRNPLSAVLQCADSTIDTLKSMLSLVSRSMTGTEREQIDSEIKLCLDSLNTITACSLHQKRVIDDVLTLSKMDSNLLAITPVRSKPATIVRDAMNMFEVECKNNGIELTTDKDPSIHELEADWVMIDPSRVLQILINLLTNAIKFTRNRPTRKIHVRLSASASKFSSPAGDGFPYVPITHTVGDFLTGEDWGSGRRVFVRMECSDTGCGLSLAEQSILFNKFAQATPKTHITYGGSGLGLFISKKLAELQGGAIGIRSEPGVGTTFAFFIATRTAPPPERPAILRTRSRTLSQSRLPPNITDIKVEPVKDSYAVLLVEDNIVNQKVLSQQLRKAGCKVHISNHGAEALEYIRRTEIWDSAAQSEPPLSLTVILMDVEMPVMDGLTCTRKIREYQRTGEIKRHVPIIVVSANARGEQVARAREAGADDTIAKPFRILELLPKIKTLVVGENPKLVFTSL</sequence>
<protein>
    <submittedName>
        <fullName evidence="6">Uncharacterized protein</fullName>
    </submittedName>
</protein>
<dbReference type="Gene3D" id="3.30.565.10">
    <property type="entry name" value="Histidine kinase-like ATPase, C-terminal domain"/>
    <property type="match status" value="1"/>
</dbReference>
<dbReference type="InterPro" id="IPR000700">
    <property type="entry name" value="PAS-assoc_C"/>
</dbReference>
<dbReference type="SUPFAM" id="SSF55785">
    <property type="entry name" value="PYP-like sensor domain (PAS domain)"/>
    <property type="match status" value="2"/>
</dbReference>
<evidence type="ECO:0000256" key="2">
    <source>
        <dbReference type="PROSITE-ProRule" id="PRU00169"/>
    </source>
</evidence>
<dbReference type="SUPFAM" id="SSF47384">
    <property type="entry name" value="Homodimeric domain of signal transducing histidine kinase"/>
    <property type="match status" value="1"/>
</dbReference>
<dbReference type="PANTHER" id="PTHR43719:SF30">
    <property type="entry name" value="TWO-COMPONENT SYSTEM RESPONSE REGULATOR"/>
    <property type="match status" value="1"/>
</dbReference>
<gene>
    <name evidence="6" type="ORF">EJ05DRAFT_539647</name>
</gene>
<evidence type="ECO:0000256" key="1">
    <source>
        <dbReference type="ARBA" id="ARBA00022553"/>
    </source>
</evidence>
<dbReference type="InterPro" id="IPR036890">
    <property type="entry name" value="HATPase_C_sf"/>
</dbReference>
<dbReference type="SMART" id="SM00387">
    <property type="entry name" value="HATPase_c"/>
    <property type="match status" value="1"/>
</dbReference>
<dbReference type="Proteomes" id="UP000799437">
    <property type="component" value="Unassembled WGS sequence"/>
</dbReference>
<dbReference type="SUPFAM" id="SSF52172">
    <property type="entry name" value="CheY-like"/>
    <property type="match status" value="1"/>
</dbReference>
<reference evidence="6" key="1">
    <citation type="journal article" date="2020" name="Stud. Mycol.">
        <title>101 Dothideomycetes genomes: a test case for predicting lifestyles and emergence of pathogens.</title>
        <authorList>
            <person name="Haridas S."/>
            <person name="Albert R."/>
            <person name="Binder M."/>
            <person name="Bloem J."/>
            <person name="Labutti K."/>
            <person name="Salamov A."/>
            <person name="Andreopoulos B."/>
            <person name="Baker S."/>
            <person name="Barry K."/>
            <person name="Bills G."/>
            <person name="Bluhm B."/>
            <person name="Cannon C."/>
            <person name="Castanera R."/>
            <person name="Culley D."/>
            <person name="Daum C."/>
            <person name="Ezra D."/>
            <person name="Gonzalez J."/>
            <person name="Henrissat B."/>
            <person name="Kuo A."/>
            <person name="Liang C."/>
            <person name="Lipzen A."/>
            <person name="Lutzoni F."/>
            <person name="Magnuson J."/>
            <person name="Mondo S."/>
            <person name="Nolan M."/>
            <person name="Ohm R."/>
            <person name="Pangilinan J."/>
            <person name="Park H.-J."/>
            <person name="Ramirez L."/>
            <person name="Alfaro M."/>
            <person name="Sun H."/>
            <person name="Tritt A."/>
            <person name="Yoshinaga Y."/>
            <person name="Zwiers L.-H."/>
            <person name="Turgeon B."/>
            <person name="Goodwin S."/>
            <person name="Spatafora J."/>
            <person name="Crous P."/>
            <person name="Grigoriev I."/>
        </authorList>
    </citation>
    <scope>NUCLEOTIDE SEQUENCE</scope>
    <source>
        <strain evidence="6">CBS 121739</strain>
    </source>
</reference>
<evidence type="ECO:0000313" key="7">
    <source>
        <dbReference type="Proteomes" id="UP000799437"/>
    </source>
</evidence>
<dbReference type="GeneID" id="54490585"/>
<dbReference type="InterPro" id="IPR004358">
    <property type="entry name" value="Sig_transdc_His_kin-like_C"/>
</dbReference>
<dbReference type="InterPro" id="IPR035965">
    <property type="entry name" value="PAS-like_dom_sf"/>
</dbReference>
<organism evidence="6 7">
    <name type="scientific">Pseudovirgaria hyperparasitica</name>
    <dbReference type="NCBI Taxonomy" id="470096"/>
    <lineage>
        <taxon>Eukaryota</taxon>
        <taxon>Fungi</taxon>
        <taxon>Dikarya</taxon>
        <taxon>Ascomycota</taxon>
        <taxon>Pezizomycotina</taxon>
        <taxon>Dothideomycetes</taxon>
        <taxon>Dothideomycetes incertae sedis</taxon>
        <taxon>Acrospermales</taxon>
        <taxon>Acrospermaceae</taxon>
        <taxon>Pseudovirgaria</taxon>
    </lineage>
</organism>
<dbReference type="InterPro" id="IPR058846">
    <property type="entry name" value="PAS-like"/>
</dbReference>
<dbReference type="CDD" id="cd17546">
    <property type="entry name" value="REC_hyHK_CKI1_RcsC-like"/>
    <property type="match status" value="1"/>
</dbReference>
<dbReference type="Gene3D" id="3.30.450.20">
    <property type="entry name" value="PAS domain"/>
    <property type="match status" value="2"/>
</dbReference>
<evidence type="ECO:0000259" key="3">
    <source>
        <dbReference type="PROSITE" id="PS50109"/>
    </source>
</evidence>
<dbReference type="SUPFAM" id="SSF55874">
    <property type="entry name" value="ATPase domain of HSP90 chaperone/DNA topoisomerase II/histidine kinase"/>
    <property type="match status" value="1"/>
</dbReference>
<dbReference type="PROSITE" id="PS50110">
    <property type="entry name" value="RESPONSE_REGULATORY"/>
    <property type="match status" value="1"/>
</dbReference>
<name>A0A6A6W2G1_9PEZI</name>
<dbReference type="PANTHER" id="PTHR43719">
    <property type="entry name" value="TWO-COMPONENT HISTIDINE KINASE"/>
    <property type="match status" value="1"/>
</dbReference>
<dbReference type="InterPro" id="IPR003594">
    <property type="entry name" value="HATPase_dom"/>
</dbReference>
<dbReference type="InterPro" id="IPR000014">
    <property type="entry name" value="PAS"/>
</dbReference>
<dbReference type="SMART" id="SM00091">
    <property type="entry name" value="PAS"/>
    <property type="match status" value="2"/>
</dbReference>
<evidence type="ECO:0000259" key="4">
    <source>
        <dbReference type="PROSITE" id="PS50110"/>
    </source>
</evidence>
<dbReference type="Pfam" id="PF13188">
    <property type="entry name" value="PAS_8"/>
    <property type="match status" value="1"/>
</dbReference>
<feature type="modified residue" description="4-aspartylphosphate" evidence="2">
    <location>
        <position position="854"/>
    </location>
</feature>
<dbReference type="CDD" id="cd00082">
    <property type="entry name" value="HisKA"/>
    <property type="match status" value="1"/>
</dbReference>
<feature type="domain" description="PAC" evidence="5">
    <location>
        <begin position="399"/>
        <end position="457"/>
    </location>
</feature>
<dbReference type="GO" id="GO:0000155">
    <property type="term" value="F:phosphorelay sensor kinase activity"/>
    <property type="evidence" value="ECO:0007669"/>
    <property type="project" value="InterPro"/>
</dbReference>
<feature type="domain" description="Histidine kinase" evidence="3">
    <location>
        <begin position="475"/>
        <end position="753"/>
    </location>
</feature>
<dbReference type="PRINTS" id="PR00344">
    <property type="entry name" value="BCTRLSENSOR"/>
</dbReference>
<dbReference type="InterPro" id="IPR005467">
    <property type="entry name" value="His_kinase_dom"/>
</dbReference>
<dbReference type="Gene3D" id="1.10.287.130">
    <property type="match status" value="1"/>
</dbReference>
<dbReference type="PROSITE" id="PS50109">
    <property type="entry name" value="HIS_KIN"/>
    <property type="match status" value="1"/>
</dbReference>
<dbReference type="Pfam" id="PF02518">
    <property type="entry name" value="HATPase_c"/>
    <property type="match status" value="1"/>
</dbReference>
<dbReference type="InterPro" id="IPR036097">
    <property type="entry name" value="HisK_dim/P_sf"/>
</dbReference>
<dbReference type="SMART" id="SM00448">
    <property type="entry name" value="REC"/>
    <property type="match status" value="1"/>
</dbReference>
<dbReference type="InterPro" id="IPR011006">
    <property type="entry name" value="CheY-like_superfamily"/>
</dbReference>
<dbReference type="Pfam" id="PF26131">
    <property type="entry name" value="PAS-like"/>
    <property type="match status" value="1"/>
</dbReference>
<dbReference type="EMBL" id="ML996575">
    <property type="protein sequence ID" value="KAF2756763.1"/>
    <property type="molecule type" value="Genomic_DNA"/>
</dbReference>
<feature type="domain" description="Response regulatory" evidence="4">
    <location>
        <begin position="792"/>
        <end position="925"/>
    </location>
</feature>
<proteinExistence type="predicted"/>
<accession>A0A6A6W2G1</accession>
<dbReference type="CDD" id="cd00130">
    <property type="entry name" value="PAS"/>
    <property type="match status" value="1"/>
</dbReference>
<dbReference type="PROSITE" id="PS50113">
    <property type="entry name" value="PAC"/>
    <property type="match status" value="1"/>
</dbReference>
<dbReference type="RefSeq" id="XP_033599214.1">
    <property type="nucleotide sequence ID" value="XM_033749531.1"/>
</dbReference>